<keyword evidence="2" id="KW-0238">DNA-binding</keyword>
<dbReference type="InterPro" id="IPR039420">
    <property type="entry name" value="WalR-like"/>
</dbReference>
<evidence type="ECO:0000259" key="4">
    <source>
        <dbReference type="PROSITE" id="PS50043"/>
    </source>
</evidence>
<dbReference type="CDD" id="cd06170">
    <property type="entry name" value="LuxR_C_like"/>
    <property type="match status" value="1"/>
</dbReference>
<evidence type="ECO:0000256" key="3">
    <source>
        <dbReference type="ARBA" id="ARBA00023163"/>
    </source>
</evidence>
<dbReference type="eggNOG" id="COG2197">
    <property type="taxonomic scope" value="Bacteria"/>
</dbReference>
<dbReference type="PANTHER" id="PTHR43214">
    <property type="entry name" value="TWO-COMPONENT RESPONSE REGULATOR"/>
    <property type="match status" value="1"/>
</dbReference>
<evidence type="ECO:0000256" key="2">
    <source>
        <dbReference type="ARBA" id="ARBA00023125"/>
    </source>
</evidence>
<evidence type="ECO:0000313" key="5">
    <source>
        <dbReference type="EMBL" id="CCH20619.1"/>
    </source>
</evidence>
<comment type="caution">
    <text evidence="5">The sequence shown here is derived from an EMBL/GenBank/DDBJ whole genome shotgun (WGS) entry which is preliminary data.</text>
</comment>
<dbReference type="GO" id="GO:0003677">
    <property type="term" value="F:DNA binding"/>
    <property type="evidence" value="ECO:0007669"/>
    <property type="project" value="UniProtKB-KW"/>
</dbReference>
<dbReference type="Proteomes" id="UP000003448">
    <property type="component" value="Unassembled WGS sequence"/>
</dbReference>
<feature type="domain" description="HTH luxR-type" evidence="4">
    <location>
        <begin position="113"/>
        <end position="178"/>
    </location>
</feature>
<name>I0L9X2_9ACTN</name>
<dbReference type="Pfam" id="PF00196">
    <property type="entry name" value="GerE"/>
    <property type="match status" value="1"/>
</dbReference>
<evidence type="ECO:0000256" key="1">
    <source>
        <dbReference type="ARBA" id="ARBA00023015"/>
    </source>
</evidence>
<dbReference type="AlphaFoldDB" id="I0L9X2"/>
<dbReference type="PROSITE" id="PS50043">
    <property type="entry name" value="HTH_LUXR_2"/>
    <property type="match status" value="1"/>
</dbReference>
<gene>
    <name evidence="5" type="ORF">MILUP08_45503</name>
</gene>
<protein>
    <submittedName>
        <fullName evidence="5">Transcriptional regulator, devR family</fullName>
    </submittedName>
</protein>
<sequence>MAASALLPTFVTAMDGPAAPTGHPPAMRLLTEALPGRAAPQQPAFADLQLPISPESAMRRVQSVPLSLFIADHRLAVVAAPVPDQPGLMIRAPGHVSAMADLFEWIWHRVPEPVADLDALDRRRTAVLAGLAEGLTDAAVANRLRLTERTVRRDVSALMHRAGVASRFQLGAHAQSLGWLGGAPPGGG</sequence>
<dbReference type="InterPro" id="IPR036388">
    <property type="entry name" value="WH-like_DNA-bd_sf"/>
</dbReference>
<keyword evidence="1" id="KW-0805">Transcription regulation</keyword>
<reference evidence="6" key="1">
    <citation type="journal article" date="2012" name="J. Bacteriol.">
        <title>Genome Sequence of Micromonospora lupini Lupac 08, Isolated from Root Nodules of Lupinus angustifolius.</title>
        <authorList>
            <person name="Alonso-Vega P."/>
            <person name="Normand P."/>
            <person name="Bacigalupe R."/>
            <person name="Pujic P."/>
            <person name="Lajus A."/>
            <person name="Vallenet D."/>
            <person name="Carro L."/>
            <person name="Coll P."/>
            <person name="Trujillo M.E."/>
        </authorList>
    </citation>
    <scope>NUCLEOTIDE SEQUENCE [LARGE SCALE GENOMIC DNA]</scope>
    <source>
        <strain evidence="6">Lupac 08</strain>
    </source>
</reference>
<keyword evidence="6" id="KW-1185">Reference proteome</keyword>
<keyword evidence="3" id="KW-0804">Transcription</keyword>
<dbReference type="GO" id="GO:0006355">
    <property type="term" value="P:regulation of DNA-templated transcription"/>
    <property type="evidence" value="ECO:0007669"/>
    <property type="project" value="InterPro"/>
</dbReference>
<dbReference type="EMBL" id="CAIE01000039">
    <property type="protein sequence ID" value="CCH20619.1"/>
    <property type="molecule type" value="Genomic_DNA"/>
</dbReference>
<accession>I0L9X2</accession>
<proteinExistence type="predicted"/>
<dbReference type="Gene3D" id="1.10.10.10">
    <property type="entry name" value="Winged helix-like DNA-binding domain superfamily/Winged helix DNA-binding domain"/>
    <property type="match status" value="1"/>
</dbReference>
<dbReference type="InterPro" id="IPR000792">
    <property type="entry name" value="Tscrpt_reg_LuxR_C"/>
</dbReference>
<dbReference type="SMART" id="SM00421">
    <property type="entry name" value="HTH_LUXR"/>
    <property type="match status" value="1"/>
</dbReference>
<organism evidence="5 6">
    <name type="scientific">Micromonospora lupini str. Lupac 08</name>
    <dbReference type="NCBI Taxonomy" id="1150864"/>
    <lineage>
        <taxon>Bacteria</taxon>
        <taxon>Bacillati</taxon>
        <taxon>Actinomycetota</taxon>
        <taxon>Actinomycetes</taxon>
        <taxon>Micromonosporales</taxon>
        <taxon>Micromonosporaceae</taxon>
        <taxon>Micromonospora</taxon>
    </lineage>
</organism>
<dbReference type="STRING" id="1150864.MILUP08_45503"/>
<dbReference type="PANTHER" id="PTHR43214:SF24">
    <property type="entry name" value="TRANSCRIPTIONAL REGULATORY PROTEIN NARL-RELATED"/>
    <property type="match status" value="1"/>
</dbReference>
<dbReference type="SUPFAM" id="SSF46894">
    <property type="entry name" value="C-terminal effector domain of the bipartite response regulators"/>
    <property type="match status" value="1"/>
</dbReference>
<evidence type="ECO:0000313" key="6">
    <source>
        <dbReference type="Proteomes" id="UP000003448"/>
    </source>
</evidence>
<dbReference type="InterPro" id="IPR016032">
    <property type="entry name" value="Sig_transdc_resp-reg_C-effctor"/>
</dbReference>